<feature type="region of interest" description="Disordered" evidence="5">
    <location>
        <begin position="1"/>
        <end position="72"/>
    </location>
</feature>
<organism evidence="7 8">
    <name type="scientific">Pseudomicrostroma glucosiphilum</name>
    <dbReference type="NCBI Taxonomy" id="1684307"/>
    <lineage>
        <taxon>Eukaryota</taxon>
        <taxon>Fungi</taxon>
        <taxon>Dikarya</taxon>
        <taxon>Basidiomycota</taxon>
        <taxon>Ustilaginomycotina</taxon>
        <taxon>Exobasidiomycetes</taxon>
        <taxon>Microstromatales</taxon>
        <taxon>Microstromatales incertae sedis</taxon>
        <taxon>Pseudomicrostroma</taxon>
    </lineage>
</organism>
<evidence type="ECO:0000256" key="4">
    <source>
        <dbReference type="RuleBase" id="RU362109"/>
    </source>
</evidence>
<evidence type="ECO:0000256" key="3">
    <source>
        <dbReference type="PROSITE-ProRule" id="PRU10133"/>
    </source>
</evidence>
<dbReference type="CDD" id="cd23812">
    <property type="entry name" value="UBCc_ScPEX4-like"/>
    <property type="match status" value="1"/>
</dbReference>
<evidence type="ECO:0000259" key="6">
    <source>
        <dbReference type="PROSITE" id="PS50127"/>
    </source>
</evidence>
<keyword evidence="8" id="KW-1185">Reference proteome</keyword>
<evidence type="ECO:0000256" key="1">
    <source>
        <dbReference type="ARBA" id="ARBA00022679"/>
    </source>
</evidence>
<dbReference type="RefSeq" id="XP_025350031.1">
    <property type="nucleotide sequence ID" value="XM_025491628.1"/>
</dbReference>
<dbReference type="GeneID" id="37013362"/>
<reference evidence="7 8" key="1">
    <citation type="journal article" date="2018" name="Mol. Biol. Evol.">
        <title>Broad Genomic Sampling Reveals a Smut Pathogenic Ancestry of the Fungal Clade Ustilaginomycotina.</title>
        <authorList>
            <person name="Kijpornyongpan T."/>
            <person name="Mondo S.J."/>
            <person name="Barry K."/>
            <person name="Sandor L."/>
            <person name="Lee J."/>
            <person name="Lipzen A."/>
            <person name="Pangilinan J."/>
            <person name="LaButti K."/>
            <person name="Hainaut M."/>
            <person name="Henrissat B."/>
            <person name="Grigoriev I.V."/>
            <person name="Spatafora J.W."/>
            <person name="Aime M.C."/>
        </authorList>
    </citation>
    <scope>NUCLEOTIDE SEQUENCE [LARGE SCALE GENOMIC DNA]</scope>
    <source>
        <strain evidence="7 8">MCA 4718</strain>
    </source>
</reference>
<keyword evidence="4" id="KW-0547">Nucleotide-binding</keyword>
<dbReference type="SMART" id="SM00212">
    <property type="entry name" value="UBCc"/>
    <property type="match status" value="1"/>
</dbReference>
<dbReference type="PROSITE" id="PS00183">
    <property type="entry name" value="UBC_1"/>
    <property type="match status" value="1"/>
</dbReference>
<name>A0A316UEP9_9BASI</name>
<protein>
    <submittedName>
        <fullName evidence="7">Ubiquitin-conjugating enzyme</fullName>
    </submittedName>
</protein>
<evidence type="ECO:0000313" key="7">
    <source>
        <dbReference type="EMBL" id="PWN22871.1"/>
    </source>
</evidence>
<dbReference type="GO" id="GO:0005524">
    <property type="term" value="F:ATP binding"/>
    <property type="evidence" value="ECO:0007669"/>
    <property type="project" value="UniProtKB-UniRule"/>
</dbReference>
<feature type="domain" description="UBC core" evidence="6">
    <location>
        <begin position="45"/>
        <end position="201"/>
    </location>
</feature>
<dbReference type="GO" id="GO:0016740">
    <property type="term" value="F:transferase activity"/>
    <property type="evidence" value="ECO:0007669"/>
    <property type="project" value="UniProtKB-KW"/>
</dbReference>
<gene>
    <name evidence="7" type="ORF">BCV69DRAFT_280483</name>
</gene>
<dbReference type="Gene3D" id="3.10.110.10">
    <property type="entry name" value="Ubiquitin Conjugating Enzyme"/>
    <property type="match status" value="1"/>
</dbReference>
<dbReference type="PROSITE" id="PS50127">
    <property type="entry name" value="UBC_2"/>
    <property type="match status" value="1"/>
</dbReference>
<dbReference type="STRING" id="1684307.A0A316UEP9"/>
<dbReference type="Proteomes" id="UP000245942">
    <property type="component" value="Unassembled WGS sequence"/>
</dbReference>
<dbReference type="InterPro" id="IPR016135">
    <property type="entry name" value="UBQ-conjugating_enzyme/RWD"/>
</dbReference>
<dbReference type="Pfam" id="PF00179">
    <property type="entry name" value="UQ_con"/>
    <property type="match status" value="1"/>
</dbReference>
<comment type="similarity">
    <text evidence="4">Belongs to the ubiquitin-conjugating enzyme family.</text>
</comment>
<dbReference type="InterPro" id="IPR000608">
    <property type="entry name" value="UBC"/>
</dbReference>
<dbReference type="SUPFAM" id="SSF54495">
    <property type="entry name" value="UBC-like"/>
    <property type="match status" value="1"/>
</dbReference>
<feature type="active site" description="Glycyl thioester intermediate" evidence="3">
    <location>
        <position position="137"/>
    </location>
</feature>
<dbReference type="InterPro" id="IPR023313">
    <property type="entry name" value="UBQ-conjugating_AS"/>
</dbReference>
<evidence type="ECO:0000256" key="2">
    <source>
        <dbReference type="ARBA" id="ARBA00022786"/>
    </source>
</evidence>
<keyword evidence="1" id="KW-0808">Transferase</keyword>
<dbReference type="EMBL" id="KZ819322">
    <property type="protein sequence ID" value="PWN22871.1"/>
    <property type="molecule type" value="Genomic_DNA"/>
</dbReference>
<sequence length="206" mass="22254">MSADGPTPQTLRRLMKEYEAIRSDLARDQQASSSSSSSSSSSATPGSRRAPSTPRASSQGAGSMHPDVLDLRPWDTDGEDLFEWYALINGPEGGSYAGGHFELSIQVPPTYPSKPPKISFKTKIFHPNVSFTTGEICLDLLSPTSWSPAWRLQSCLTAVLALLEDPEPDSPLNVDAAAVFRTGDMVAYRGMCKMYTLLYAAQGESS</sequence>
<proteinExistence type="inferred from homology"/>
<feature type="compositionally biased region" description="Low complexity" evidence="5">
    <location>
        <begin position="32"/>
        <end position="58"/>
    </location>
</feature>
<evidence type="ECO:0000313" key="8">
    <source>
        <dbReference type="Proteomes" id="UP000245942"/>
    </source>
</evidence>
<dbReference type="InterPro" id="IPR050113">
    <property type="entry name" value="Ub_conjugating_enzyme"/>
</dbReference>
<feature type="compositionally biased region" description="Basic and acidic residues" evidence="5">
    <location>
        <begin position="14"/>
        <end position="27"/>
    </location>
</feature>
<dbReference type="PANTHER" id="PTHR24067">
    <property type="entry name" value="UBIQUITIN-CONJUGATING ENZYME E2"/>
    <property type="match status" value="1"/>
</dbReference>
<keyword evidence="2 4" id="KW-0833">Ubl conjugation pathway</keyword>
<dbReference type="AlphaFoldDB" id="A0A316UEP9"/>
<accession>A0A316UEP9</accession>
<dbReference type="OrthoDB" id="9973183at2759"/>
<evidence type="ECO:0000256" key="5">
    <source>
        <dbReference type="SAM" id="MobiDB-lite"/>
    </source>
</evidence>
<keyword evidence="4" id="KW-0067">ATP-binding</keyword>